<dbReference type="AlphaFoldDB" id="A0A8J5IKW8"/>
<keyword evidence="3 5" id="KW-0378">Hydrolase</keyword>
<comment type="similarity">
    <text evidence="2 5">Belongs to the dUTPase family.</text>
</comment>
<evidence type="ECO:0000256" key="2">
    <source>
        <dbReference type="ARBA" id="ARBA00006581"/>
    </source>
</evidence>
<feature type="domain" description="dUTPase-like" evidence="6">
    <location>
        <begin position="60"/>
        <end position="187"/>
    </location>
</feature>
<reference evidence="7 8" key="1">
    <citation type="submission" date="2020-08" db="EMBL/GenBank/DDBJ databases">
        <title>Plant Genome Project.</title>
        <authorList>
            <person name="Zhang R.-G."/>
        </authorList>
    </citation>
    <scope>NUCLEOTIDE SEQUENCE [LARGE SCALE GENOMIC DNA]</scope>
    <source>
        <tissue evidence="7">Rhizome</tissue>
    </source>
</reference>
<dbReference type="NCBIfam" id="TIGR00576">
    <property type="entry name" value="dut"/>
    <property type="match status" value="1"/>
</dbReference>
<dbReference type="PANTHER" id="PTHR11241:SF0">
    <property type="entry name" value="DEOXYURIDINE 5'-TRIPHOSPHATE NUCLEOTIDOHYDROLASE"/>
    <property type="match status" value="1"/>
</dbReference>
<keyword evidence="5" id="KW-0460">Magnesium</keyword>
<dbReference type="GO" id="GO:0006226">
    <property type="term" value="P:dUMP biosynthetic process"/>
    <property type="evidence" value="ECO:0007669"/>
    <property type="project" value="UniProtKB-UniRule"/>
</dbReference>
<dbReference type="NCBIfam" id="NF001862">
    <property type="entry name" value="PRK00601.1"/>
    <property type="match status" value="1"/>
</dbReference>
<name>A0A8J5IKW8_ZINOF</name>
<evidence type="ECO:0000259" key="6">
    <source>
        <dbReference type="Pfam" id="PF00692"/>
    </source>
</evidence>
<dbReference type="InterPro" id="IPR033704">
    <property type="entry name" value="dUTPase_trimeric"/>
</dbReference>
<dbReference type="GO" id="GO:0046081">
    <property type="term" value="P:dUTP catabolic process"/>
    <property type="evidence" value="ECO:0007669"/>
    <property type="project" value="UniProtKB-UniRule"/>
</dbReference>
<dbReference type="EMBL" id="JACMSC010000001">
    <property type="protein sequence ID" value="KAG6536750.1"/>
    <property type="molecule type" value="Genomic_DNA"/>
</dbReference>
<dbReference type="CDD" id="cd07557">
    <property type="entry name" value="trimeric_dUTPase"/>
    <property type="match status" value="1"/>
</dbReference>
<gene>
    <name evidence="7" type="ORF">ZIOFF_001818</name>
</gene>
<comment type="cofactor">
    <cofactor evidence="5">
        <name>Mg(2+)</name>
        <dbReference type="ChEBI" id="CHEBI:18420"/>
    </cofactor>
</comment>
<keyword evidence="5" id="KW-0479">Metal-binding</keyword>
<comment type="function">
    <text evidence="5">Involved in nucleotide metabolism via production of dUMP, the immediate precursor of thymidine nucleotides, and decreases the intracellular concentration of dUTP so that uracil cannot be incorporated into DNA.</text>
</comment>
<comment type="catalytic activity">
    <reaction evidence="5">
        <text>dUTP + H2O = dUMP + diphosphate + H(+)</text>
        <dbReference type="Rhea" id="RHEA:10248"/>
        <dbReference type="ChEBI" id="CHEBI:15377"/>
        <dbReference type="ChEBI" id="CHEBI:15378"/>
        <dbReference type="ChEBI" id="CHEBI:33019"/>
        <dbReference type="ChEBI" id="CHEBI:61555"/>
        <dbReference type="ChEBI" id="CHEBI:246422"/>
        <dbReference type="EC" id="3.6.1.23"/>
    </reaction>
</comment>
<dbReference type="EC" id="3.6.1.23" evidence="5"/>
<organism evidence="7 8">
    <name type="scientific">Zingiber officinale</name>
    <name type="common">Ginger</name>
    <name type="synonym">Amomum zingiber</name>
    <dbReference type="NCBI Taxonomy" id="94328"/>
    <lineage>
        <taxon>Eukaryota</taxon>
        <taxon>Viridiplantae</taxon>
        <taxon>Streptophyta</taxon>
        <taxon>Embryophyta</taxon>
        <taxon>Tracheophyta</taxon>
        <taxon>Spermatophyta</taxon>
        <taxon>Magnoliopsida</taxon>
        <taxon>Liliopsida</taxon>
        <taxon>Zingiberales</taxon>
        <taxon>Zingiberaceae</taxon>
        <taxon>Zingiber</taxon>
    </lineage>
</organism>
<evidence type="ECO:0000313" key="8">
    <source>
        <dbReference type="Proteomes" id="UP000734854"/>
    </source>
</evidence>
<protein>
    <recommendedName>
        <fullName evidence="5">Deoxyuridine 5'-triphosphate nucleotidohydrolase</fullName>
        <shortName evidence="5">dUTPase</shortName>
        <ecNumber evidence="5">3.6.1.23</ecNumber>
    </recommendedName>
    <alternativeName>
        <fullName evidence="5">dUTP pyrophosphatase</fullName>
    </alternativeName>
</protein>
<dbReference type="InterPro" id="IPR029054">
    <property type="entry name" value="dUTPase-like"/>
</dbReference>
<evidence type="ECO:0000256" key="4">
    <source>
        <dbReference type="ARBA" id="ARBA00023080"/>
    </source>
</evidence>
<dbReference type="GO" id="GO:0004170">
    <property type="term" value="F:dUTP diphosphatase activity"/>
    <property type="evidence" value="ECO:0007669"/>
    <property type="project" value="UniProtKB-UniRule"/>
</dbReference>
<dbReference type="Proteomes" id="UP000734854">
    <property type="component" value="Unassembled WGS sequence"/>
</dbReference>
<proteinExistence type="inferred from homology"/>
<dbReference type="GO" id="GO:0000287">
    <property type="term" value="F:magnesium ion binding"/>
    <property type="evidence" value="ECO:0007669"/>
    <property type="project" value="UniProtKB-UniRule"/>
</dbReference>
<dbReference type="InterPro" id="IPR036157">
    <property type="entry name" value="dUTPase-like_sf"/>
</dbReference>
<dbReference type="SUPFAM" id="SSF51283">
    <property type="entry name" value="dUTPase-like"/>
    <property type="match status" value="1"/>
</dbReference>
<evidence type="ECO:0000313" key="7">
    <source>
        <dbReference type="EMBL" id="KAG6536750.1"/>
    </source>
</evidence>
<keyword evidence="8" id="KW-1185">Reference proteome</keyword>
<keyword evidence="4 5" id="KW-0546">Nucleotide metabolism</keyword>
<comment type="pathway">
    <text evidence="1 5">Pyrimidine metabolism; dUMP biosynthesis; dUMP from dCTP (dUTP route): step 2/2.</text>
</comment>
<dbReference type="Pfam" id="PF00692">
    <property type="entry name" value="dUTPase"/>
    <property type="match status" value="1"/>
</dbReference>
<comment type="caution">
    <text evidence="7">The sequence shown here is derived from an EMBL/GenBank/DDBJ whole genome shotgun (WGS) entry which is preliminary data.</text>
</comment>
<evidence type="ECO:0000256" key="3">
    <source>
        <dbReference type="ARBA" id="ARBA00022801"/>
    </source>
</evidence>
<sequence>MKIAVPKIEFLGAIIGNCKIKLQPYVISKIADFKDNDLRTTKVIEEKIQPHILINQISEHATLPHRQTTGSVGLDIIVCHTIIIEPYGRDLIHTGLRIEIPHDYYGGLASRSGLARKSGVEVGAEVIDSDFRGAVKVLLFNSANLPIYIYPHQKIAQLIVKRIAITEVYEVPHLSNTERGNRGFGSSDALQKNHEGQSFYIATASSL</sequence>
<dbReference type="Gene3D" id="2.70.40.10">
    <property type="match status" value="1"/>
</dbReference>
<dbReference type="InterPro" id="IPR008181">
    <property type="entry name" value="dUTPase"/>
</dbReference>
<evidence type="ECO:0000256" key="1">
    <source>
        <dbReference type="ARBA" id="ARBA00005142"/>
    </source>
</evidence>
<accession>A0A8J5IKW8</accession>
<evidence type="ECO:0000256" key="5">
    <source>
        <dbReference type="RuleBase" id="RU367024"/>
    </source>
</evidence>
<dbReference type="UniPathway" id="UPA00610">
    <property type="reaction ID" value="UER00666"/>
</dbReference>
<dbReference type="PANTHER" id="PTHR11241">
    <property type="entry name" value="DEOXYURIDINE 5'-TRIPHOSPHATE NUCLEOTIDOHYDROLASE"/>
    <property type="match status" value="1"/>
</dbReference>